<dbReference type="SMART" id="SM00066">
    <property type="entry name" value="GAL4"/>
    <property type="match status" value="1"/>
</dbReference>
<evidence type="ECO:0000256" key="1">
    <source>
        <dbReference type="ARBA" id="ARBA00022723"/>
    </source>
</evidence>
<dbReference type="Pfam" id="PF00172">
    <property type="entry name" value="Zn_clus"/>
    <property type="match status" value="1"/>
</dbReference>
<dbReference type="CDD" id="cd00067">
    <property type="entry name" value="GAL4"/>
    <property type="match status" value="1"/>
</dbReference>
<evidence type="ECO:0000256" key="5">
    <source>
        <dbReference type="ARBA" id="ARBA00023163"/>
    </source>
</evidence>
<evidence type="ECO:0000313" key="10">
    <source>
        <dbReference type="Proteomes" id="UP001595075"/>
    </source>
</evidence>
<feature type="domain" description="Zn(2)-C6 fungal-type" evidence="8">
    <location>
        <begin position="21"/>
        <end position="49"/>
    </location>
</feature>
<evidence type="ECO:0000259" key="8">
    <source>
        <dbReference type="PROSITE" id="PS50048"/>
    </source>
</evidence>
<dbReference type="PANTHER" id="PTHR36206">
    <property type="entry name" value="ASPERCRYPTIN BIOSYNTHESIS CLUSTER-SPECIFIC TRANSCRIPTION REGULATOR ATNN-RELATED"/>
    <property type="match status" value="1"/>
</dbReference>
<evidence type="ECO:0000256" key="2">
    <source>
        <dbReference type="ARBA" id="ARBA00022833"/>
    </source>
</evidence>
<sequence>MADTVLPTKRTRRSGPKSSSGCATCKKRRIKCDERLPHCMRCEKFGMECGGYKKLPSVSTAPKNVVARPLLPNAKVLCKPPATVSKLFNTDQEFGYFQRFCMQNVKQLTGLRESEFWTRYVLQASEMEPCVRHAVIAIGALDFSKKGFGPGAVKRSQRDSSQISDSELFDASRLEFACQEYGKAIACLRTTIAKKKLSVRTSLITSLLFVCFESYHGNSDGASAQIYAGIEVLEQYKKQRQRLSVEPDKIPPPPIENDIVDMFAMLEVQATSWGDNRGSGLHLQRMRECEASIGEFPKEFKDLGHASRSVFLIALRGIHLRLSQSNEDALASGMIRGGIMTLGPLVSGPRNSELLSVMAMFAGWVAAYQPFLRRATGQDSSKERRNAALMLYSHYLSIHVWVASGSSDIDSYYRCYTKELREIVELSKDMSYEHQDYFTLDHRIVMPLQVVAMSYRHRALRQEIITIFSRLPRREGVWDASMIVKILQWISTLEEEGLTDEEYVPEDVFATLTELKVDAENNIAFVQCVQGVRGCPGQTVLKETTVSW</sequence>
<dbReference type="InterPro" id="IPR036864">
    <property type="entry name" value="Zn2-C6_fun-type_DNA-bd_sf"/>
</dbReference>
<evidence type="ECO:0000313" key="9">
    <source>
        <dbReference type="EMBL" id="KAL2064368.1"/>
    </source>
</evidence>
<keyword evidence="1" id="KW-0479">Metal-binding</keyword>
<dbReference type="PROSITE" id="PS50048">
    <property type="entry name" value="ZN2_CY6_FUNGAL_2"/>
    <property type="match status" value="1"/>
</dbReference>
<keyword evidence="4" id="KW-0238">DNA-binding</keyword>
<evidence type="ECO:0000256" key="6">
    <source>
        <dbReference type="ARBA" id="ARBA00023242"/>
    </source>
</evidence>
<keyword evidence="2" id="KW-0862">Zinc</keyword>
<proteinExistence type="predicted"/>
<dbReference type="InterPro" id="IPR001138">
    <property type="entry name" value="Zn2Cys6_DnaBD"/>
</dbReference>
<keyword evidence="6" id="KW-0539">Nucleus</keyword>
<dbReference type="Proteomes" id="UP001595075">
    <property type="component" value="Unassembled WGS sequence"/>
</dbReference>
<evidence type="ECO:0000256" key="3">
    <source>
        <dbReference type="ARBA" id="ARBA00023015"/>
    </source>
</evidence>
<dbReference type="PANTHER" id="PTHR36206:SF4">
    <property type="entry name" value="HYPOTHETICAL CONSERVED PROTEIN (EUROFUNG)-RELATED"/>
    <property type="match status" value="1"/>
</dbReference>
<feature type="region of interest" description="Disordered" evidence="7">
    <location>
        <begin position="1"/>
        <end position="20"/>
    </location>
</feature>
<reference evidence="9 10" key="1">
    <citation type="journal article" date="2024" name="Commun. Biol.">
        <title>Comparative genomic analysis of thermophilic fungi reveals convergent evolutionary adaptations and gene losses.</title>
        <authorList>
            <person name="Steindorff A.S."/>
            <person name="Aguilar-Pontes M.V."/>
            <person name="Robinson A.J."/>
            <person name="Andreopoulos B."/>
            <person name="LaButti K."/>
            <person name="Kuo A."/>
            <person name="Mondo S."/>
            <person name="Riley R."/>
            <person name="Otillar R."/>
            <person name="Haridas S."/>
            <person name="Lipzen A."/>
            <person name="Grimwood J."/>
            <person name="Schmutz J."/>
            <person name="Clum A."/>
            <person name="Reid I.D."/>
            <person name="Moisan M.C."/>
            <person name="Butler G."/>
            <person name="Nguyen T.T.M."/>
            <person name="Dewar K."/>
            <person name="Conant G."/>
            <person name="Drula E."/>
            <person name="Henrissat B."/>
            <person name="Hansel C."/>
            <person name="Singer S."/>
            <person name="Hutchinson M.I."/>
            <person name="de Vries R.P."/>
            <person name="Natvig D.O."/>
            <person name="Powell A.J."/>
            <person name="Tsang A."/>
            <person name="Grigoriev I.V."/>
        </authorList>
    </citation>
    <scope>NUCLEOTIDE SEQUENCE [LARGE SCALE GENOMIC DNA]</scope>
    <source>
        <strain evidence="9 10">CBS 494.80</strain>
    </source>
</reference>
<dbReference type="InterPro" id="IPR052360">
    <property type="entry name" value="Transcr_Regulatory_Proteins"/>
</dbReference>
<accession>A0ABR4C3B2</accession>
<protein>
    <recommendedName>
        <fullName evidence="8">Zn(2)-C6 fungal-type domain-containing protein</fullName>
    </recommendedName>
</protein>
<dbReference type="SUPFAM" id="SSF57701">
    <property type="entry name" value="Zn2/Cys6 DNA-binding domain"/>
    <property type="match status" value="1"/>
</dbReference>
<organism evidence="9 10">
    <name type="scientific">Oculimacula yallundae</name>
    <dbReference type="NCBI Taxonomy" id="86028"/>
    <lineage>
        <taxon>Eukaryota</taxon>
        <taxon>Fungi</taxon>
        <taxon>Dikarya</taxon>
        <taxon>Ascomycota</taxon>
        <taxon>Pezizomycotina</taxon>
        <taxon>Leotiomycetes</taxon>
        <taxon>Helotiales</taxon>
        <taxon>Ploettnerulaceae</taxon>
        <taxon>Oculimacula</taxon>
    </lineage>
</organism>
<comment type="caution">
    <text evidence="9">The sequence shown here is derived from an EMBL/GenBank/DDBJ whole genome shotgun (WGS) entry which is preliminary data.</text>
</comment>
<evidence type="ECO:0000256" key="4">
    <source>
        <dbReference type="ARBA" id="ARBA00023125"/>
    </source>
</evidence>
<name>A0ABR4C3B2_9HELO</name>
<dbReference type="Gene3D" id="4.10.240.10">
    <property type="entry name" value="Zn(2)-C6 fungal-type DNA-binding domain"/>
    <property type="match status" value="1"/>
</dbReference>
<dbReference type="EMBL" id="JAZHXI010000014">
    <property type="protein sequence ID" value="KAL2064368.1"/>
    <property type="molecule type" value="Genomic_DNA"/>
</dbReference>
<gene>
    <name evidence="9" type="ORF">VTL71DRAFT_4862</name>
</gene>
<keyword evidence="3" id="KW-0805">Transcription regulation</keyword>
<keyword evidence="5" id="KW-0804">Transcription</keyword>
<evidence type="ECO:0000256" key="7">
    <source>
        <dbReference type="SAM" id="MobiDB-lite"/>
    </source>
</evidence>
<dbReference type="PROSITE" id="PS00463">
    <property type="entry name" value="ZN2_CY6_FUNGAL_1"/>
    <property type="match status" value="1"/>
</dbReference>
<keyword evidence="10" id="KW-1185">Reference proteome</keyword>